<keyword evidence="2" id="KW-1185">Reference proteome</keyword>
<dbReference type="Proteomes" id="UP000199643">
    <property type="component" value="Unassembled WGS sequence"/>
</dbReference>
<dbReference type="RefSeq" id="WP_090502313.1">
    <property type="nucleotide sequence ID" value="NZ_FNCH01000016.1"/>
</dbReference>
<sequence>MKNCEKLLEKKIALNNCRVNGGRVMVTSAMCTKYTYGDHCADKTTTFYDDQGQTVGTPSYSAWQT</sequence>
<reference evidence="2" key="1">
    <citation type="submission" date="2016-10" db="EMBL/GenBank/DDBJ databases">
        <authorList>
            <person name="Varghese N."/>
            <person name="Submissions S."/>
        </authorList>
    </citation>
    <scope>NUCLEOTIDE SEQUENCE [LARGE SCALE GENOMIC DNA]</scope>
    <source>
        <strain evidence="2">DSM 17933</strain>
    </source>
</reference>
<proteinExistence type="predicted"/>
<evidence type="ECO:0000313" key="1">
    <source>
        <dbReference type="EMBL" id="SDH07262.1"/>
    </source>
</evidence>
<accession>A0A1G7ZEU0</accession>
<dbReference type="STRING" id="405671.SAMN05421827_11618"/>
<name>A0A1G7ZEU0_9SPHI</name>
<gene>
    <name evidence="1" type="ORF">SAMN05421827_11618</name>
</gene>
<organism evidence="1 2">
    <name type="scientific">Pedobacter terrae</name>
    <dbReference type="NCBI Taxonomy" id="405671"/>
    <lineage>
        <taxon>Bacteria</taxon>
        <taxon>Pseudomonadati</taxon>
        <taxon>Bacteroidota</taxon>
        <taxon>Sphingobacteriia</taxon>
        <taxon>Sphingobacteriales</taxon>
        <taxon>Sphingobacteriaceae</taxon>
        <taxon>Pedobacter</taxon>
    </lineage>
</organism>
<dbReference type="OrthoDB" id="771393at2"/>
<dbReference type="AlphaFoldDB" id="A0A1G7ZEU0"/>
<protein>
    <submittedName>
        <fullName evidence="1">Uncharacterized protein</fullName>
    </submittedName>
</protein>
<dbReference type="EMBL" id="FNCH01000016">
    <property type="protein sequence ID" value="SDH07262.1"/>
    <property type="molecule type" value="Genomic_DNA"/>
</dbReference>
<evidence type="ECO:0000313" key="2">
    <source>
        <dbReference type="Proteomes" id="UP000199643"/>
    </source>
</evidence>